<dbReference type="PROSITE" id="PS50003">
    <property type="entry name" value="PH_DOMAIN"/>
    <property type="match status" value="1"/>
</dbReference>
<accession>A0ABM1B975</accession>
<dbReference type="InterPro" id="IPR051282">
    <property type="entry name" value="Arf-GAP_GTPase_ANK_PH"/>
</dbReference>
<keyword evidence="5" id="KW-1052">Target cell membrane</keyword>
<keyword evidence="11" id="KW-1053">Target membrane</keyword>
<evidence type="ECO:0000256" key="9">
    <source>
        <dbReference type="ARBA" id="ARBA00023028"/>
    </source>
</evidence>
<keyword evidence="11" id="KW-0472">Membrane</keyword>
<name>A0ABM1B975_LIMPO</name>
<dbReference type="SMART" id="SM00105">
    <property type="entry name" value="ArfGap"/>
    <property type="match status" value="1"/>
</dbReference>
<evidence type="ECO:0000256" key="7">
    <source>
        <dbReference type="ARBA" id="ARBA00022771"/>
    </source>
</evidence>
<feature type="repeat" description="ANK" evidence="12">
    <location>
        <begin position="267"/>
        <end position="299"/>
    </location>
</feature>
<evidence type="ECO:0000256" key="10">
    <source>
        <dbReference type="ARBA" id="ARBA00023043"/>
    </source>
</evidence>
<evidence type="ECO:0000256" key="14">
    <source>
        <dbReference type="SAM" id="MobiDB-lite"/>
    </source>
</evidence>
<evidence type="ECO:0000256" key="11">
    <source>
        <dbReference type="ARBA" id="ARBA00023298"/>
    </source>
</evidence>
<keyword evidence="3" id="KW-0343">GTPase activation</keyword>
<dbReference type="RefSeq" id="XP_013777379.1">
    <property type="nucleotide sequence ID" value="XM_013921925.2"/>
</dbReference>
<dbReference type="Gene3D" id="1.10.220.150">
    <property type="entry name" value="Arf GTPase activating protein"/>
    <property type="match status" value="1"/>
</dbReference>
<evidence type="ECO:0000256" key="12">
    <source>
        <dbReference type="PROSITE-ProRule" id="PRU00023"/>
    </source>
</evidence>
<keyword evidence="6" id="KW-0479">Metal-binding</keyword>
<keyword evidence="4" id="KW-0268">Exocytosis</keyword>
<dbReference type="SUPFAM" id="SSF50729">
    <property type="entry name" value="PH domain-like"/>
    <property type="match status" value="1"/>
</dbReference>
<dbReference type="PANTHER" id="PTHR45819">
    <property type="entry name" value="CENTAURIN-GAMMA-1A"/>
    <property type="match status" value="1"/>
</dbReference>
<feature type="domain" description="PH" evidence="15">
    <location>
        <begin position="1"/>
        <end position="86"/>
    </location>
</feature>
<dbReference type="CDD" id="cd08836">
    <property type="entry name" value="ArfGap_AGAP"/>
    <property type="match status" value="1"/>
</dbReference>
<dbReference type="InterPro" id="IPR002110">
    <property type="entry name" value="Ankyrin_rpt"/>
</dbReference>
<dbReference type="InterPro" id="IPR011257">
    <property type="entry name" value="DNA_glycosylase"/>
</dbReference>
<dbReference type="PROSITE" id="PS50297">
    <property type="entry name" value="ANK_REP_REGION"/>
    <property type="match status" value="1"/>
</dbReference>
<dbReference type="InterPro" id="IPR001164">
    <property type="entry name" value="ArfGAP_dom"/>
</dbReference>
<evidence type="ECO:0000256" key="13">
    <source>
        <dbReference type="PROSITE-ProRule" id="PRU00288"/>
    </source>
</evidence>
<dbReference type="PANTHER" id="PTHR45819:SF5">
    <property type="entry name" value="CENTAURIN-GAMMA-1A"/>
    <property type="match status" value="1"/>
</dbReference>
<dbReference type="Pfam" id="PF01412">
    <property type="entry name" value="ArfGap"/>
    <property type="match status" value="1"/>
</dbReference>
<dbReference type="SUPFAM" id="SSF48150">
    <property type="entry name" value="DNA-glycosylase"/>
    <property type="match status" value="1"/>
</dbReference>
<dbReference type="PRINTS" id="PR00405">
    <property type="entry name" value="REVINTRACTNG"/>
</dbReference>
<evidence type="ECO:0000256" key="1">
    <source>
        <dbReference type="ARBA" id="ARBA00004175"/>
    </source>
</evidence>
<dbReference type="InterPro" id="IPR038508">
    <property type="entry name" value="ArfGAP_dom_sf"/>
</dbReference>
<protein>
    <submittedName>
        <fullName evidence="18">Arf-GAP with GTPase, ANK repeat and PH domain-containing protein 1-like</fullName>
    </submittedName>
</protein>
<keyword evidence="10 12" id="KW-0040">ANK repeat</keyword>
<keyword evidence="17" id="KW-1185">Reference proteome</keyword>
<evidence type="ECO:0000313" key="17">
    <source>
        <dbReference type="Proteomes" id="UP000694941"/>
    </source>
</evidence>
<dbReference type="Pfam" id="PF12796">
    <property type="entry name" value="Ank_2"/>
    <property type="match status" value="1"/>
</dbReference>
<reference evidence="18" key="1">
    <citation type="submission" date="2025-08" db="UniProtKB">
        <authorList>
            <consortium name="RefSeq"/>
        </authorList>
    </citation>
    <scope>IDENTIFICATION</scope>
    <source>
        <tissue evidence="18">Muscle</tissue>
    </source>
</reference>
<keyword evidence="7 13" id="KW-0863">Zinc-finger</keyword>
<evidence type="ECO:0000256" key="2">
    <source>
        <dbReference type="ARBA" id="ARBA00005430"/>
    </source>
</evidence>
<gene>
    <name evidence="18" type="primary">LOC106462048</name>
</gene>
<dbReference type="Gene3D" id="1.25.40.20">
    <property type="entry name" value="Ankyrin repeat-containing domain"/>
    <property type="match status" value="1"/>
</dbReference>
<dbReference type="InterPro" id="IPR037278">
    <property type="entry name" value="ARFGAP/RecO"/>
</dbReference>
<dbReference type="InterPro" id="IPR036770">
    <property type="entry name" value="Ankyrin_rpt-contain_sf"/>
</dbReference>
<sequence>MAYLAMAIAWKQTVGIAVDIHVHWIANRLEWVKEMTENPEDTRKALENSDGYEFVIVSLDNKQWQFEATSNDERDGWITAIEQQILSSLQGIQSTKAKSSSSTQLGATTVQAIRNPNLGNAHCADCDATNPDWASLNLGALMCIECSGIHRNLGSHISRVRSLDLDEWPPGHVSVMMSLGNKVANSIWEGNTRGRAKPTPNSSREEKERWIRAKYELKEFLAPINTTIPLGQQLLETVHKVDVKMVALLLAHADSADQVNVMVSQRDFRSPLHLAAASGNLAVTQLLIWNNINVKAIDSEGRTALVYARNSGFQEIEDLLLSSGCPDQPLAPPSGTLPRRRGSISKKSPEVLDKLPASII</sequence>
<proteinExistence type="inferred from homology"/>
<organism evidence="17 18">
    <name type="scientific">Limulus polyphemus</name>
    <name type="common">Atlantic horseshoe crab</name>
    <dbReference type="NCBI Taxonomy" id="6850"/>
    <lineage>
        <taxon>Eukaryota</taxon>
        <taxon>Metazoa</taxon>
        <taxon>Ecdysozoa</taxon>
        <taxon>Arthropoda</taxon>
        <taxon>Chelicerata</taxon>
        <taxon>Merostomata</taxon>
        <taxon>Xiphosura</taxon>
        <taxon>Limulidae</taxon>
        <taxon>Limulus</taxon>
    </lineage>
</organism>
<dbReference type="Proteomes" id="UP000694941">
    <property type="component" value="Unplaced"/>
</dbReference>
<dbReference type="PROSITE" id="PS50115">
    <property type="entry name" value="ARFGAP"/>
    <property type="match status" value="1"/>
</dbReference>
<dbReference type="InterPro" id="IPR001849">
    <property type="entry name" value="PH_domain"/>
</dbReference>
<dbReference type="SUPFAM" id="SSF48403">
    <property type="entry name" value="Ankyrin repeat"/>
    <property type="match status" value="1"/>
</dbReference>
<evidence type="ECO:0000256" key="5">
    <source>
        <dbReference type="ARBA" id="ARBA00022537"/>
    </source>
</evidence>
<evidence type="ECO:0000256" key="4">
    <source>
        <dbReference type="ARBA" id="ARBA00022483"/>
    </source>
</evidence>
<evidence type="ECO:0000256" key="3">
    <source>
        <dbReference type="ARBA" id="ARBA00022468"/>
    </source>
</evidence>
<evidence type="ECO:0000256" key="8">
    <source>
        <dbReference type="ARBA" id="ARBA00022833"/>
    </source>
</evidence>
<evidence type="ECO:0000259" key="16">
    <source>
        <dbReference type="PROSITE" id="PS50115"/>
    </source>
</evidence>
<keyword evidence="9" id="KW-0800">Toxin</keyword>
<comment type="subcellular location">
    <subcellularLocation>
        <location evidence="1">Target cell membrane</location>
    </subcellularLocation>
</comment>
<dbReference type="SUPFAM" id="SSF57863">
    <property type="entry name" value="ArfGap/RecO-like zinc finger"/>
    <property type="match status" value="1"/>
</dbReference>
<dbReference type="InterPro" id="IPR011993">
    <property type="entry name" value="PH-like_dom_sf"/>
</dbReference>
<feature type="region of interest" description="Disordered" evidence="14">
    <location>
        <begin position="327"/>
        <end position="346"/>
    </location>
</feature>
<evidence type="ECO:0000256" key="6">
    <source>
        <dbReference type="ARBA" id="ARBA00022723"/>
    </source>
</evidence>
<keyword evidence="9" id="KW-0638">Presynaptic neurotoxin</keyword>
<evidence type="ECO:0000313" key="18">
    <source>
        <dbReference type="RefSeq" id="XP_013777379.1"/>
    </source>
</evidence>
<keyword evidence="9" id="KW-0528">Neurotoxin</keyword>
<comment type="similarity">
    <text evidence="2">Belongs to the centaurin gamma-like family.</text>
</comment>
<dbReference type="PROSITE" id="PS50088">
    <property type="entry name" value="ANK_REPEAT"/>
    <property type="match status" value="1"/>
</dbReference>
<dbReference type="Gene3D" id="2.30.29.30">
    <property type="entry name" value="Pleckstrin-homology domain (PH domain)/Phosphotyrosine-binding domain (PTB)"/>
    <property type="match status" value="1"/>
</dbReference>
<feature type="domain" description="Arf-GAP" evidence="16">
    <location>
        <begin position="107"/>
        <end position="228"/>
    </location>
</feature>
<dbReference type="GeneID" id="106462048"/>
<keyword evidence="8" id="KW-0862">Zinc</keyword>
<evidence type="ECO:0000259" key="15">
    <source>
        <dbReference type="PROSITE" id="PS50003"/>
    </source>
</evidence>